<evidence type="ECO:0000256" key="7">
    <source>
        <dbReference type="ARBA" id="ARBA00023295"/>
    </source>
</evidence>
<keyword evidence="4 10" id="KW-0732">Signal</keyword>
<dbReference type="FunFam" id="3.20.20.80:FF:000040">
    <property type="entry name" value="Beta-galactosidase A"/>
    <property type="match status" value="1"/>
</dbReference>
<evidence type="ECO:0000256" key="6">
    <source>
        <dbReference type="ARBA" id="ARBA00023180"/>
    </source>
</evidence>
<dbReference type="FunFam" id="2.60.120.260:FF:000065">
    <property type="entry name" value="Beta-galactosidase A"/>
    <property type="match status" value="1"/>
</dbReference>
<dbReference type="EMBL" id="JAPQKH010000003">
    <property type="protein sequence ID" value="KAJ5106824.1"/>
    <property type="molecule type" value="Genomic_DNA"/>
</dbReference>
<dbReference type="SUPFAM" id="SSF117100">
    <property type="entry name" value="Beta-galactosidase LacA, domain 3"/>
    <property type="match status" value="1"/>
</dbReference>
<dbReference type="Pfam" id="PF01301">
    <property type="entry name" value="Glyco_hydro_35"/>
    <property type="match status" value="1"/>
</dbReference>
<dbReference type="InterPro" id="IPR018954">
    <property type="entry name" value="Betagal_dom2"/>
</dbReference>
<evidence type="ECO:0000256" key="2">
    <source>
        <dbReference type="ARBA" id="ARBA00009809"/>
    </source>
</evidence>
<protein>
    <recommendedName>
        <fullName evidence="3 8">Beta-galactosidase</fullName>
        <ecNumber evidence="3 8">3.2.1.23</ecNumber>
    </recommendedName>
</protein>
<dbReference type="InterPro" id="IPR025972">
    <property type="entry name" value="BetaGal_dom3"/>
</dbReference>
<dbReference type="InterPro" id="IPR019801">
    <property type="entry name" value="Glyco_hydro_35_CS"/>
</dbReference>
<dbReference type="InterPro" id="IPR031330">
    <property type="entry name" value="Gly_Hdrlase_35_cat"/>
</dbReference>
<dbReference type="SUPFAM" id="SSF51445">
    <property type="entry name" value="(Trans)glycosidases"/>
    <property type="match status" value="1"/>
</dbReference>
<keyword evidence="5 8" id="KW-0378">Hydrolase</keyword>
<proteinExistence type="inferred from homology"/>
<dbReference type="GO" id="GO:0004565">
    <property type="term" value="F:beta-galactosidase activity"/>
    <property type="evidence" value="ECO:0007669"/>
    <property type="project" value="UniProtKB-EC"/>
</dbReference>
<comment type="caution">
    <text evidence="12">The sequence shown here is derived from an EMBL/GenBank/DDBJ whole genome shotgun (WGS) entry which is preliminary data.</text>
</comment>
<dbReference type="InterPro" id="IPR008979">
    <property type="entry name" value="Galactose-bd-like_sf"/>
</dbReference>
<dbReference type="SUPFAM" id="SSF51011">
    <property type="entry name" value="Glycosyl hydrolase domain"/>
    <property type="match status" value="1"/>
</dbReference>
<dbReference type="AlphaFoldDB" id="A0A9W9FUU2"/>
<dbReference type="PRINTS" id="PR00742">
    <property type="entry name" value="GLHYDRLASE35"/>
</dbReference>
<sequence length="1045" mass="114594">MRFAFSILCLAWCTFGVGFARPSVSTTTNSGIFPADQPQKNTNTTLLQNIVTWDEKSLLVHGERVIILSGEFHPFRLPSPDLWLDVFQKIRAIGYSAVSFYVDWALVEGEPGHIRPTGVFALQQFFDAAQRAGLYLIARPSPYINAEVSGGGFPGWLGRLNGQFKRTDPAYLAAISPYLAAIGKIMAQAQITNGGPIILLQPENEYTLCVAENGYTQVNNMTITSVDSSCLEKEYMAYVEHQFRKAGVVVPLIANDAYPVGNFAPGTGTGAVDIYSFDAYPLGWSTAPPNSSDWSAMTSPLLMYNETTHLELSPTTPFSISEFQGGVPDSWGGVGVATSAAYIGPEFERVIYKLNYGYRAAIHSLYMIFGGTNWGNLGHPGGYTSYDVGAAISEDRQVNREKYSELKLQAGFLQTSPAYLVSQPDNGSYGVYTDSTTLATTRLTSNNTSFYIVRHGELVDESISSYRLRIATSVGNFTVPHLGGSLSLHGRDSKIHVVDYDLGGINLIYSSAEIFSWKKSGSKSVLVLYGGEDETHEFAIPKALGVPSTVEGTGLQIASAASSHATVVKWSVQPERRVVHFGKQLEVHLLWRNDAYKYWILDLPVAGLLQRHASPSRTNSSVIVKAGYLLRTAEVVDQTLKLTGDLNATTELEVIAAPLNINAVTFNGKPVDTKKISGRLTGSLAFKSPSIELPRLAAQQWHYIDSLPEIQRGYNDQRWTVCNHTRSTNTRNLTTPFSLYATDYGYHAGSLIYRGHFTANGSETALYLLTEGGYAYGHSVWLNDTHLSSWPGGSAEMFHNETLSLSQKGLKAGTLYVVTVLIDHMGYDENFPANTTFMKDPRGLVDYSLQGRAKTAITWKLTGNLGGEQYMDHSRGPLNEGGSFAERQGYHLPGAPLHNELKASLAPTKTPIHQPGLGFWATSFDLNLPAEYDIPISVVFSNTTVTSSGTDKSSRPAHFRCVLFVNGWQFGKYVNHIGPQSHFPIPEGILNHNGPNYLAVAIWAQDTRPFQLAGLQLQAEAVIMRGYKKPSLVSAERFVPRILSY</sequence>
<keyword evidence="6" id="KW-0325">Glycoprotein</keyword>
<keyword evidence="13" id="KW-1185">Reference proteome</keyword>
<comment type="catalytic activity">
    <reaction evidence="1 8">
        <text>Hydrolysis of terminal non-reducing beta-D-galactose residues in beta-D-galactosides.</text>
        <dbReference type="EC" id="3.2.1.23"/>
    </reaction>
</comment>
<reference evidence="12" key="2">
    <citation type="journal article" date="2023" name="IMA Fungus">
        <title>Comparative genomic study of the Penicillium genus elucidates a diverse pangenome and 15 lateral gene transfer events.</title>
        <authorList>
            <person name="Petersen C."/>
            <person name="Sorensen T."/>
            <person name="Nielsen M.R."/>
            <person name="Sondergaard T.E."/>
            <person name="Sorensen J.L."/>
            <person name="Fitzpatrick D.A."/>
            <person name="Frisvad J.C."/>
            <person name="Nielsen K.L."/>
        </authorList>
    </citation>
    <scope>NUCLEOTIDE SEQUENCE</scope>
    <source>
        <strain evidence="12">IBT 30069</strain>
    </source>
</reference>
<dbReference type="Gene3D" id="2.102.20.10">
    <property type="entry name" value="Beta-galactosidase, domain 2"/>
    <property type="match status" value="1"/>
</dbReference>
<accession>A0A9W9FUU2</accession>
<dbReference type="Gene3D" id="2.60.120.260">
    <property type="entry name" value="Galactose-binding domain-like"/>
    <property type="match status" value="2"/>
</dbReference>
<dbReference type="InterPro" id="IPR017853">
    <property type="entry name" value="GH"/>
</dbReference>
<dbReference type="SMART" id="SM01029">
    <property type="entry name" value="BetaGal_dom2"/>
    <property type="match status" value="1"/>
</dbReference>
<comment type="similarity">
    <text evidence="2 9">Belongs to the glycosyl hydrolase 35 family.</text>
</comment>
<gene>
    <name evidence="12" type="ORF">N7456_003499</name>
</gene>
<dbReference type="Gene3D" id="2.60.390.10">
    <property type="entry name" value="Beta-galactosidase, domain 3"/>
    <property type="match status" value="1"/>
</dbReference>
<dbReference type="FunFam" id="2.102.20.10:FF:000001">
    <property type="entry name" value="Beta-galactosidase A"/>
    <property type="match status" value="1"/>
</dbReference>
<evidence type="ECO:0000256" key="3">
    <source>
        <dbReference type="ARBA" id="ARBA00012756"/>
    </source>
</evidence>
<feature type="chain" id="PRO_5040864015" description="Beta-galactosidase" evidence="10">
    <location>
        <begin position="21"/>
        <end position="1045"/>
    </location>
</feature>
<evidence type="ECO:0000313" key="12">
    <source>
        <dbReference type="EMBL" id="KAJ5106824.1"/>
    </source>
</evidence>
<feature type="signal peptide" evidence="10">
    <location>
        <begin position="1"/>
        <end position="20"/>
    </location>
</feature>
<dbReference type="InterPro" id="IPR036833">
    <property type="entry name" value="BetaGal_dom3_sf"/>
</dbReference>
<dbReference type="Pfam" id="PF10435">
    <property type="entry name" value="BetaGal_dom2"/>
    <property type="match status" value="1"/>
</dbReference>
<dbReference type="OrthoDB" id="1657402at2759"/>
<keyword evidence="7 8" id="KW-0326">Glycosidase</keyword>
<evidence type="ECO:0000256" key="10">
    <source>
        <dbReference type="SAM" id="SignalP"/>
    </source>
</evidence>
<dbReference type="Pfam" id="PF13363">
    <property type="entry name" value="BetaGal_dom3"/>
    <property type="match status" value="1"/>
</dbReference>
<feature type="domain" description="Beta-galactosidase" evidence="11">
    <location>
        <begin position="419"/>
        <end position="598"/>
    </location>
</feature>
<dbReference type="EC" id="3.2.1.23" evidence="3 8"/>
<dbReference type="GO" id="GO:0005975">
    <property type="term" value="P:carbohydrate metabolic process"/>
    <property type="evidence" value="ECO:0007669"/>
    <property type="project" value="InterPro"/>
</dbReference>
<evidence type="ECO:0000256" key="1">
    <source>
        <dbReference type="ARBA" id="ARBA00001412"/>
    </source>
</evidence>
<evidence type="ECO:0000259" key="11">
    <source>
        <dbReference type="SMART" id="SM01029"/>
    </source>
</evidence>
<dbReference type="InterPro" id="IPR025300">
    <property type="entry name" value="BetaGal_jelly_roll_dom"/>
</dbReference>
<evidence type="ECO:0000256" key="9">
    <source>
        <dbReference type="RuleBase" id="RU003679"/>
    </source>
</evidence>
<dbReference type="PANTHER" id="PTHR23421">
    <property type="entry name" value="BETA-GALACTOSIDASE RELATED"/>
    <property type="match status" value="1"/>
</dbReference>
<dbReference type="PROSITE" id="PS01182">
    <property type="entry name" value="GLYCOSYL_HYDROL_F35"/>
    <property type="match status" value="1"/>
</dbReference>
<evidence type="ECO:0000256" key="8">
    <source>
        <dbReference type="RuleBase" id="RU000675"/>
    </source>
</evidence>
<dbReference type="SUPFAM" id="SSF49785">
    <property type="entry name" value="Galactose-binding domain-like"/>
    <property type="match status" value="2"/>
</dbReference>
<dbReference type="Proteomes" id="UP001149165">
    <property type="component" value="Unassembled WGS sequence"/>
</dbReference>
<dbReference type="Pfam" id="PF13364">
    <property type="entry name" value="BetaGal_ABD2"/>
    <property type="match status" value="2"/>
</dbReference>
<organism evidence="12 13">
    <name type="scientific">Penicillium angulare</name>
    <dbReference type="NCBI Taxonomy" id="116970"/>
    <lineage>
        <taxon>Eukaryota</taxon>
        <taxon>Fungi</taxon>
        <taxon>Dikarya</taxon>
        <taxon>Ascomycota</taxon>
        <taxon>Pezizomycotina</taxon>
        <taxon>Eurotiomycetes</taxon>
        <taxon>Eurotiomycetidae</taxon>
        <taxon>Eurotiales</taxon>
        <taxon>Aspergillaceae</taxon>
        <taxon>Penicillium</taxon>
    </lineage>
</organism>
<dbReference type="InterPro" id="IPR001944">
    <property type="entry name" value="Glycoside_Hdrlase_35"/>
</dbReference>
<evidence type="ECO:0000313" key="13">
    <source>
        <dbReference type="Proteomes" id="UP001149165"/>
    </source>
</evidence>
<dbReference type="Gene3D" id="3.20.20.80">
    <property type="entry name" value="Glycosidases"/>
    <property type="match status" value="1"/>
</dbReference>
<reference evidence="12" key="1">
    <citation type="submission" date="2022-11" db="EMBL/GenBank/DDBJ databases">
        <authorList>
            <person name="Petersen C."/>
        </authorList>
    </citation>
    <scope>NUCLEOTIDE SEQUENCE</scope>
    <source>
        <strain evidence="12">IBT 30069</strain>
    </source>
</reference>
<dbReference type="InterPro" id="IPR037110">
    <property type="entry name" value="Betagal_dom2_sf"/>
</dbReference>
<name>A0A9W9FUU2_9EURO</name>
<evidence type="ECO:0000256" key="5">
    <source>
        <dbReference type="ARBA" id="ARBA00022801"/>
    </source>
</evidence>
<evidence type="ECO:0000256" key="4">
    <source>
        <dbReference type="ARBA" id="ARBA00022729"/>
    </source>
</evidence>